<feature type="compositionally biased region" description="Polar residues" evidence="3">
    <location>
        <begin position="310"/>
        <end position="333"/>
    </location>
</feature>
<dbReference type="PANTHER" id="PTHR13620:SF104">
    <property type="entry name" value="EXONUCLEASE 3'-5' DOMAIN-CONTAINING PROTEIN 2"/>
    <property type="match status" value="1"/>
</dbReference>
<dbReference type="AlphaFoldDB" id="A0A5C3M9F4"/>
<feature type="compositionally biased region" description="Polar residues" evidence="3">
    <location>
        <begin position="401"/>
        <end position="420"/>
    </location>
</feature>
<feature type="region of interest" description="Disordered" evidence="3">
    <location>
        <begin position="1"/>
        <end position="39"/>
    </location>
</feature>
<dbReference type="PANTHER" id="PTHR13620">
    <property type="entry name" value="3-5 EXONUCLEASE"/>
    <property type="match status" value="1"/>
</dbReference>
<accession>A0A5C3M9F4</accession>
<dbReference type="GO" id="GO:0005737">
    <property type="term" value="C:cytoplasm"/>
    <property type="evidence" value="ECO:0007669"/>
    <property type="project" value="TreeGrafter"/>
</dbReference>
<dbReference type="GO" id="GO:0008408">
    <property type="term" value="F:3'-5' exonuclease activity"/>
    <property type="evidence" value="ECO:0007669"/>
    <property type="project" value="InterPro"/>
</dbReference>
<dbReference type="GO" id="GO:0006139">
    <property type="term" value="P:nucleobase-containing compound metabolic process"/>
    <property type="evidence" value="ECO:0007669"/>
    <property type="project" value="InterPro"/>
</dbReference>
<gene>
    <name evidence="5" type="ORF">BDQ12DRAFT_721017</name>
</gene>
<feature type="region of interest" description="Disordered" evidence="3">
    <location>
        <begin position="252"/>
        <end position="275"/>
    </location>
</feature>
<organism evidence="5 6">
    <name type="scientific">Crucibulum laeve</name>
    <dbReference type="NCBI Taxonomy" id="68775"/>
    <lineage>
        <taxon>Eukaryota</taxon>
        <taxon>Fungi</taxon>
        <taxon>Dikarya</taxon>
        <taxon>Basidiomycota</taxon>
        <taxon>Agaricomycotina</taxon>
        <taxon>Agaricomycetes</taxon>
        <taxon>Agaricomycetidae</taxon>
        <taxon>Agaricales</taxon>
        <taxon>Agaricineae</taxon>
        <taxon>Nidulariaceae</taxon>
        <taxon>Crucibulum</taxon>
    </lineage>
</organism>
<feature type="compositionally biased region" description="Polar residues" evidence="3">
    <location>
        <begin position="15"/>
        <end position="27"/>
    </location>
</feature>
<dbReference type="SMART" id="SM00474">
    <property type="entry name" value="35EXOc"/>
    <property type="match status" value="1"/>
</dbReference>
<feature type="compositionally biased region" description="Low complexity" evidence="3">
    <location>
        <begin position="385"/>
        <end position="400"/>
    </location>
</feature>
<dbReference type="Pfam" id="PF01612">
    <property type="entry name" value="DNA_pol_A_exo1"/>
    <property type="match status" value="1"/>
</dbReference>
<keyword evidence="6" id="KW-1185">Reference proteome</keyword>
<dbReference type="GO" id="GO:0003676">
    <property type="term" value="F:nucleic acid binding"/>
    <property type="evidence" value="ECO:0007669"/>
    <property type="project" value="InterPro"/>
</dbReference>
<keyword evidence="1" id="KW-0540">Nuclease</keyword>
<evidence type="ECO:0000313" key="5">
    <source>
        <dbReference type="EMBL" id="TFK41333.1"/>
    </source>
</evidence>
<evidence type="ECO:0000313" key="6">
    <source>
        <dbReference type="Proteomes" id="UP000308652"/>
    </source>
</evidence>
<feature type="compositionally biased region" description="Polar residues" evidence="3">
    <location>
        <begin position="354"/>
        <end position="367"/>
    </location>
</feature>
<feature type="compositionally biased region" description="Polar residues" evidence="3">
    <location>
        <begin position="438"/>
        <end position="461"/>
    </location>
</feature>
<dbReference type="OrthoDB" id="1920326at2759"/>
<feature type="compositionally biased region" description="Basic residues" evidence="3">
    <location>
        <begin position="463"/>
        <end position="473"/>
    </location>
</feature>
<dbReference type="SUPFAM" id="SSF53098">
    <property type="entry name" value="Ribonuclease H-like"/>
    <property type="match status" value="1"/>
</dbReference>
<sequence length="489" mass="53257">MAAVLSNPAGVSPLPGQSQTPDAQSTPSKPPPTIPYSWKTKNPTARRVYIRDVDLANREIALLNSDSVGFDLEWKPTFLKGAPENPVALVQIATYDTILLIQVSAMQDFSELPSKLQDLLESSEIVKAGVAIQNDTKKLFKDWKVSTRNCVDLSLLARSVDNVNWKGKYSNPIGLARLVDLYEGLALGKGKITRSNWENVLSEAQQEYASNDAHSGYIIYKKLLEMAKSMAAIPESVCYTFDSVRGRLCEPTGMQWHPRNPNYDPGPPPPIRAPKEPKVANVTVHAESPHVVQAAPVRTLLGTTSVVGSDDASINTSSKHTYSGHQPYSSAGSAHSYRGNHIQSSRSHARIDTSWFQESQPPASSSRPAGGGHNSRVPWRHRSASHPSESSPSSQPGLNSTRASNVTFTHGNLGQRQYYTTGKGGAPPSGGPPHFPVTQPTFNAEGTNPVAQTDGIVQSNPARKPRWRPRKQPNNRARQSITTSQRDNV</sequence>
<feature type="compositionally biased region" description="Polar residues" evidence="3">
    <location>
        <begin position="474"/>
        <end position="489"/>
    </location>
</feature>
<keyword evidence="2" id="KW-0378">Hydrolase</keyword>
<feature type="region of interest" description="Disordered" evidence="3">
    <location>
        <begin position="310"/>
        <end position="489"/>
    </location>
</feature>
<name>A0A5C3M9F4_9AGAR</name>
<proteinExistence type="predicted"/>
<evidence type="ECO:0000256" key="3">
    <source>
        <dbReference type="SAM" id="MobiDB-lite"/>
    </source>
</evidence>
<dbReference type="Proteomes" id="UP000308652">
    <property type="component" value="Unassembled WGS sequence"/>
</dbReference>
<dbReference type="InterPro" id="IPR051132">
    <property type="entry name" value="3-5_Exonuclease_domain"/>
</dbReference>
<evidence type="ECO:0000256" key="1">
    <source>
        <dbReference type="ARBA" id="ARBA00022722"/>
    </source>
</evidence>
<reference evidence="5 6" key="1">
    <citation type="journal article" date="2019" name="Nat. Ecol. Evol.">
        <title>Megaphylogeny resolves global patterns of mushroom evolution.</title>
        <authorList>
            <person name="Varga T."/>
            <person name="Krizsan K."/>
            <person name="Foldi C."/>
            <person name="Dima B."/>
            <person name="Sanchez-Garcia M."/>
            <person name="Sanchez-Ramirez S."/>
            <person name="Szollosi G.J."/>
            <person name="Szarkandi J.G."/>
            <person name="Papp V."/>
            <person name="Albert L."/>
            <person name="Andreopoulos W."/>
            <person name="Angelini C."/>
            <person name="Antonin V."/>
            <person name="Barry K.W."/>
            <person name="Bougher N.L."/>
            <person name="Buchanan P."/>
            <person name="Buyck B."/>
            <person name="Bense V."/>
            <person name="Catcheside P."/>
            <person name="Chovatia M."/>
            <person name="Cooper J."/>
            <person name="Damon W."/>
            <person name="Desjardin D."/>
            <person name="Finy P."/>
            <person name="Geml J."/>
            <person name="Haridas S."/>
            <person name="Hughes K."/>
            <person name="Justo A."/>
            <person name="Karasinski D."/>
            <person name="Kautmanova I."/>
            <person name="Kiss B."/>
            <person name="Kocsube S."/>
            <person name="Kotiranta H."/>
            <person name="LaButti K.M."/>
            <person name="Lechner B.E."/>
            <person name="Liimatainen K."/>
            <person name="Lipzen A."/>
            <person name="Lukacs Z."/>
            <person name="Mihaltcheva S."/>
            <person name="Morgado L.N."/>
            <person name="Niskanen T."/>
            <person name="Noordeloos M.E."/>
            <person name="Ohm R.A."/>
            <person name="Ortiz-Santana B."/>
            <person name="Ovrebo C."/>
            <person name="Racz N."/>
            <person name="Riley R."/>
            <person name="Savchenko A."/>
            <person name="Shiryaev A."/>
            <person name="Soop K."/>
            <person name="Spirin V."/>
            <person name="Szebenyi C."/>
            <person name="Tomsovsky M."/>
            <person name="Tulloss R.E."/>
            <person name="Uehling J."/>
            <person name="Grigoriev I.V."/>
            <person name="Vagvolgyi C."/>
            <person name="Papp T."/>
            <person name="Martin F.M."/>
            <person name="Miettinen O."/>
            <person name="Hibbett D.S."/>
            <person name="Nagy L.G."/>
        </authorList>
    </citation>
    <scope>NUCLEOTIDE SEQUENCE [LARGE SCALE GENOMIC DNA]</scope>
    <source>
        <strain evidence="5 6">CBS 166.37</strain>
    </source>
</reference>
<dbReference type="Gene3D" id="3.30.420.10">
    <property type="entry name" value="Ribonuclease H-like superfamily/Ribonuclease H"/>
    <property type="match status" value="1"/>
</dbReference>
<dbReference type="InterPro" id="IPR002562">
    <property type="entry name" value="3'-5'_exonuclease_dom"/>
</dbReference>
<dbReference type="EMBL" id="ML213595">
    <property type="protein sequence ID" value="TFK41333.1"/>
    <property type="molecule type" value="Genomic_DNA"/>
</dbReference>
<dbReference type="CDD" id="cd06141">
    <property type="entry name" value="WRN_exo"/>
    <property type="match status" value="1"/>
</dbReference>
<protein>
    <submittedName>
        <fullName evidence="5">Ribonuclease H-like domain-containing protein</fullName>
    </submittedName>
</protein>
<evidence type="ECO:0000256" key="2">
    <source>
        <dbReference type="ARBA" id="ARBA00022801"/>
    </source>
</evidence>
<dbReference type="GO" id="GO:0005634">
    <property type="term" value="C:nucleus"/>
    <property type="evidence" value="ECO:0007669"/>
    <property type="project" value="TreeGrafter"/>
</dbReference>
<dbReference type="InterPro" id="IPR012337">
    <property type="entry name" value="RNaseH-like_sf"/>
</dbReference>
<feature type="domain" description="3'-5' exonuclease" evidence="4">
    <location>
        <begin position="47"/>
        <end position="228"/>
    </location>
</feature>
<dbReference type="InterPro" id="IPR036397">
    <property type="entry name" value="RNaseH_sf"/>
</dbReference>
<dbReference type="STRING" id="68775.A0A5C3M9F4"/>
<evidence type="ECO:0000259" key="4">
    <source>
        <dbReference type="SMART" id="SM00474"/>
    </source>
</evidence>